<comment type="caution">
    <text evidence="1">The sequence shown here is derived from an EMBL/GenBank/DDBJ whole genome shotgun (WGS) entry which is preliminary data.</text>
</comment>
<dbReference type="EMBL" id="CAJOBB010020321">
    <property type="protein sequence ID" value="CAF4366626.1"/>
    <property type="molecule type" value="Genomic_DNA"/>
</dbReference>
<reference evidence="1" key="1">
    <citation type="submission" date="2021-02" db="EMBL/GenBank/DDBJ databases">
        <authorList>
            <person name="Nowell W R."/>
        </authorList>
    </citation>
    <scope>NUCLEOTIDE SEQUENCE</scope>
</reference>
<name>A0A820M1K5_9BILA</name>
<dbReference type="Proteomes" id="UP000663868">
    <property type="component" value="Unassembled WGS sequence"/>
</dbReference>
<proteinExistence type="predicted"/>
<evidence type="ECO:0000313" key="1">
    <source>
        <dbReference type="EMBL" id="CAF4366626.1"/>
    </source>
</evidence>
<sequence>MGSVLGTLNVPEGSETVIAMSSPI</sequence>
<gene>
    <name evidence="1" type="ORF">KXQ929_LOCUS49122</name>
</gene>
<feature type="non-terminal residue" evidence="1">
    <location>
        <position position="24"/>
    </location>
</feature>
<organism evidence="1 2">
    <name type="scientific">Adineta steineri</name>
    <dbReference type="NCBI Taxonomy" id="433720"/>
    <lineage>
        <taxon>Eukaryota</taxon>
        <taxon>Metazoa</taxon>
        <taxon>Spiralia</taxon>
        <taxon>Gnathifera</taxon>
        <taxon>Rotifera</taxon>
        <taxon>Eurotatoria</taxon>
        <taxon>Bdelloidea</taxon>
        <taxon>Adinetida</taxon>
        <taxon>Adinetidae</taxon>
        <taxon>Adineta</taxon>
    </lineage>
</organism>
<dbReference type="AlphaFoldDB" id="A0A820M1K5"/>
<evidence type="ECO:0000313" key="2">
    <source>
        <dbReference type="Proteomes" id="UP000663868"/>
    </source>
</evidence>
<accession>A0A820M1K5</accession>
<protein>
    <submittedName>
        <fullName evidence="1">Uncharacterized protein</fullName>
    </submittedName>
</protein>